<dbReference type="EMBL" id="GIBP01007566">
    <property type="protein sequence ID" value="NDV36535.1"/>
    <property type="molecule type" value="Transcribed_RNA"/>
</dbReference>
<accession>A0A6B2LHR0</accession>
<protein>
    <submittedName>
        <fullName evidence="1">Uncharacterized protein</fullName>
    </submittedName>
</protein>
<name>A0A6B2LHR0_9EUKA</name>
<reference evidence="1" key="1">
    <citation type="journal article" date="2020" name="J. Eukaryot. Microbiol.">
        <title>De novo Sequencing, Assembly and Annotation of the Transcriptome for the Free-Living Testate Amoeba Arcella intermedia.</title>
        <authorList>
            <person name="Ribeiro G.M."/>
            <person name="Porfirio-Sousa A.L."/>
            <person name="Maurer-Alcala X.X."/>
            <person name="Katz L.A."/>
            <person name="Lahr D.J.G."/>
        </authorList>
    </citation>
    <scope>NUCLEOTIDE SEQUENCE</scope>
</reference>
<dbReference type="PANTHER" id="PTHR40535">
    <property type="entry name" value="CHROMOSOME UNDETERMINED SCAFFOLD_9, WHOLE GENOME SHOTGUN SEQUENCE"/>
    <property type="match status" value="1"/>
</dbReference>
<dbReference type="AlphaFoldDB" id="A0A6B2LHR0"/>
<organism evidence="1">
    <name type="scientific">Arcella intermedia</name>
    <dbReference type="NCBI Taxonomy" id="1963864"/>
    <lineage>
        <taxon>Eukaryota</taxon>
        <taxon>Amoebozoa</taxon>
        <taxon>Tubulinea</taxon>
        <taxon>Elardia</taxon>
        <taxon>Arcellinida</taxon>
        <taxon>Sphaerothecina</taxon>
        <taxon>Arcellidae</taxon>
        <taxon>Arcella</taxon>
    </lineage>
</organism>
<evidence type="ECO:0000313" key="1">
    <source>
        <dbReference type="EMBL" id="NDV36535.1"/>
    </source>
</evidence>
<dbReference type="PANTHER" id="PTHR40535:SF1">
    <property type="entry name" value="CHROMOSOME UNDETERMINED SCAFFOLD_9, WHOLE GENOME SHOTGUN SEQUENCE"/>
    <property type="match status" value="1"/>
</dbReference>
<sequence length="162" mass="18179">MGNPLEYILLNYGSVEEAQLDGAYVTHNGHCGACSTLQDLSVYMQYTDLTAPVRKCGLEGILSKQLAMDCLLALGFSNPCAEIWYDNTVNTREDCFGVCMEEIFEYYNNQGDCSLNDCLECDEVRSGPVFKGYSGRTRRNSGLFSAIWRPPATIYNVTHNYY</sequence>
<proteinExistence type="predicted"/>